<feature type="binding site" evidence="8">
    <location>
        <begin position="235"/>
        <end position="236"/>
    </location>
    <ligand>
        <name>substrate</name>
    </ligand>
</feature>
<comment type="pathway">
    <text evidence="8 9">Carbohydrate biosynthesis; gluconeogenesis.</text>
</comment>
<feature type="active site" description="Electrophile" evidence="8">
    <location>
        <position position="100"/>
    </location>
</feature>
<dbReference type="GO" id="GO:0005829">
    <property type="term" value="C:cytosol"/>
    <property type="evidence" value="ECO:0007669"/>
    <property type="project" value="TreeGrafter"/>
</dbReference>
<dbReference type="CDD" id="cd00311">
    <property type="entry name" value="TIM"/>
    <property type="match status" value="1"/>
</dbReference>
<dbReference type="InterPro" id="IPR013785">
    <property type="entry name" value="Aldolase_TIM"/>
</dbReference>
<feature type="binding site" evidence="8">
    <location>
        <begin position="14"/>
        <end position="16"/>
    </location>
    <ligand>
        <name>substrate</name>
    </ligand>
</feature>
<dbReference type="GO" id="GO:0019563">
    <property type="term" value="P:glycerol catabolic process"/>
    <property type="evidence" value="ECO:0007669"/>
    <property type="project" value="TreeGrafter"/>
</dbReference>
<sequence length="253" mass="26148">MLNVATGTKWVLGNWKMNGRLASNQALLAALLTDAQVNVAHVGLAVPTVYMAQVAQTLSGQPMAWGGQAVSRFAADGAYTGEVNAAMLADLGASFTLVGHSERRQYFAESDEVLSAQIRHAREAGLLPVVCVGEGLAAREAGEHEAVVAAQIDGVIAALQGSERVVVAYEPVWAIGTGLTASLGQIVAMHEKIRACLLEKLASSCTILVLYGGSVKADNAADILALSEVDGVLVGGASLVAEQFSKVCYGAAK</sequence>
<dbReference type="GO" id="GO:0046166">
    <property type="term" value="P:glyceraldehyde-3-phosphate biosynthetic process"/>
    <property type="evidence" value="ECO:0007669"/>
    <property type="project" value="TreeGrafter"/>
</dbReference>
<dbReference type="InterPro" id="IPR035990">
    <property type="entry name" value="TIM_sf"/>
</dbReference>
<dbReference type="Pfam" id="PF00121">
    <property type="entry name" value="TIM"/>
    <property type="match status" value="1"/>
</dbReference>
<dbReference type="InterPro" id="IPR000652">
    <property type="entry name" value="Triosephosphate_isomerase"/>
</dbReference>
<evidence type="ECO:0000313" key="10">
    <source>
        <dbReference type="EMBL" id="PXX78406.1"/>
    </source>
</evidence>
<dbReference type="Proteomes" id="UP000247555">
    <property type="component" value="Unassembled WGS sequence"/>
</dbReference>
<keyword evidence="6 8" id="KW-0324">Glycolysis</keyword>
<keyword evidence="11" id="KW-1185">Reference proteome</keyword>
<evidence type="ECO:0000313" key="11">
    <source>
        <dbReference type="Proteomes" id="UP000247555"/>
    </source>
</evidence>
<dbReference type="PANTHER" id="PTHR21139">
    <property type="entry name" value="TRIOSEPHOSPHATE ISOMERASE"/>
    <property type="match status" value="1"/>
</dbReference>
<keyword evidence="7 8" id="KW-0413">Isomerase</keyword>
<feature type="active site" description="Proton acceptor" evidence="8">
    <location>
        <position position="170"/>
    </location>
</feature>
<dbReference type="PROSITE" id="PS00171">
    <property type="entry name" value="TIM_1"/>
    <property type="match status" value="1"/>
</dbReference>
<evidence type="ECO:0000256" key="1">
    <source>
        <dbReference type="ARBA" id="ARBA00004680"/>
    </source>
</evidence>
<evidence type="ECO:0000256" key="2">
    <source>
        <dbReference type="ARBA" id="ARBA00004939"/>
    </source>
</evidence>
<dbReference type="InterPro" id="IPR022896">
    <property type="entry name" value="TrioseP_Isoase_bac/euk"/>
</dbReference>
<dbReference type="EC" id="5.3.1.1" evidence="8 9"/>
<dbReference type="GO" id="GO:0006094">
    <property type="term" value="P:gluconeogenesis"/>
    <property type="evidence" value="ECO:0007669"/>
    <property type="project" value="UniProtKB-UniRule"/>
</dbReference>
<dbReference type="OrthoDB" id="9809429at2"/>
<dbReference type="UniPathway" id="UPA00138"/>
<dbReference type="PANTHER" id="PTHR21139:SF42">
    <property type="entry name" value="TRIOSEPHOSPHATE ISOMERASE"/>
    <property type="match status" value="1"/>
</dbReference>
<dbReference type="GO" id="GO:0006096">
    <property type="term" value="P:glycolytic process"/>
    <property type="evidence" value="ECO:0007669"/>
    <property type="project" value="UniProtKB-UniRule"/>
</dbReference>
<dbReference type="FunFam" id="3.20.20.70:FF:000016">
    <property type="entry name" value="Triosephosphate isomerase"/>
    <property type="match status" value="1"/>
</dbReference>
<dbReference type="PROSITE" id="PS51440">
    <property type="entry name" value="TIM_2"/>
    <property type="match status" value="1"/>
</dbReference>
<dbReference type="AlphaFoldDB" id="A0A318KRY4"/>
<comment type="pathway">
    <text evidence="1 8 9">Carbohydrate degradation; glycolysis; D-glyceraldehyde 3-phosphate from glycerone phosphate: step 1/1.</text>
</comment>
<dbReference type="Gene3D" id="3.20.20.70">
    <property type="entry name" value="Aldolase class I"/>
    <property type="match status" value="1"/>
</dbReference>
<dbReference type="EMBL" id="QJKI01000011">
    <property type="protein sequence ID" value="PXX78406.1"/>
    <property type="molecule type" value="Genomic_DNA"/>
</dbReference>
<reference evidence="10 11" key="1">
    <citation type="submission" date="2018-05" db="EMBL/GenBank/DDBJ databases">
        <title>Genomic Encyclopedia of Type Strains, Phase IV (KMG-IV): sequencing the most valuable type-strain genomes for metagenomic binning, comparative biology and taxonomic classification.</title>
        <authorList>
            <person name="Goeker M."/>
        </authorList>
    </citation>
    <scope>NUCLEOTIDE SEQUENCE [LARGE SCALE GENOMIC DNA]</scope>
    <source>
        <strain evidence="10 11">DSM 29661</strain>
    </source>
</reference>
<feature type="binding site" evidence="8">
    <location>
        <position position="176"/>
    </location>
    <ligand>
        <name>substrate</name>
    </ligand>
</feature>
<comment type="subunit">
    <text evidence="8 9">Homodimer.</text>
</comment>
<evidence type="ECO:0000256" key="3">
    <source>
        <dbReference type="ARBA" id="ARBA00007422"/>
    </source>
</evidence>
<comment type="similarity">
    <text evidence="3 8 9">Belongs to the triosephosphate isomerase family.</text>
</comment>
<dbReference type="NCBIfam" id="TIGR00419">
    <property type="entry name" value="tim"/>
    <property type="match status" value="1"/>
</dbReference>
<dbReference type="GO" id="GO:0004807">
    <property type="term" value="F:triose-phosphate isomerase activity"/>
    <property type="evidence" value="ECO:0007669"/>
    <property type="project" value="UniProtKB-UniRule"/>
</dbReference>
<evidence type="ECO:0000256" key="7">
    <source>
        <dbReference type="ARBA" id="ARBA00023235"/>
    </source>
</evidence>
<protein>
    <recommendedName>
        <fullName evidence="8 9">Triosephosphate isomerase</fullName>
        <shortName evidence="8">TIM</shortName>
        <shortName evidence="8">TPI</shortName>
        <ecNumber evidence="8 9">5.3.1.1</ecNumber>
    </recommendedName>
    <alternativeName>
        <fullName evidence="8">Triose-phosphate isomerase</fullName>
    </alternativeName>
</protein>
<keyword evidence="5 8" id="KW-0963">Cytoplasm</keyword>
<evidence type="ECO:0000256" key="9">
    <source>
        <dbReference type="RuleBase" id="RU363013"/>
    </source>
</evidence>
<comment type="function">
    <text evidence="8">Involved in the gluconeogenesis. Catalyzes stereospecifically the conversion of dihydroxyacetone phosphate (DHAP) to D-glyceraldehyde-3-phosphate (G3P).</text>
</comment>
<evidence type="ECO:0000256" key="6">
    <source>
        <dbReference type="ARBA" id="ARBA00023152"/>
    </source>
</evidence>
<accession>A0A318KRY4</accession>
<comment type="catalytic activity">
    <reaction evidence="8 9">
        <text>D-glyceraldehyde 3-phosphate = dihydroxyacetone phosphate</text>
        <dbReference type="Rhea" id="RHEA:18585"/>
        <dbReference type="ChEBI" id="CHEBI:57642"/>
        <dbReference type="ChEBI" id="CHEBI:59776"/>
        <dbReference type="EC" id="5.3.1.1"/>
    </reaction>
</comment>
<proteinExistence type="inferred from homology"/>
<organism evidence="10 11">
    <name type="scientific">Rivihabitans pingtungensis</name>
    <dbReference type="NCBI Taxonomy" id="1054498"/>
    <lineage>
        <taxon>Bacteria</taxon>
        <taxon>Pseudomonadati</taxon>
        <taxon>Pseudomonadota</taxon>
        <taxon>Betaproteobacteria</taxon>
        <taxon>Neisseriales</taxon>
        <taxon>Aquaspirillaceae</taxon>
        <taxon>Rivihabitans</taxon>
    </lineage>
</organism>
<comment type="pathway">
    <text evidence="2">Carbohydrate metabolism; erythritol degradation.</text>
</comment>
<name>A0A318KRY4_9NEIS</name>
<keyword evidence="4 8" id="KW-0312">Gluconeogenesis</keyword>
<feature type="binding site" evidence="8">
    <location>
        <position position="214"/>
    </location>
    <ligand>
        <name>substrate</name>
    </ligand>
</feature>
<evidence type="ECO:0000256" key="8">
    <source>
        <dbReference type="HAMAP-Rule" id="MF_00147"/>
    </source>
</evidence>
<evidence type="ECO:0000256" key="5">
    <source>
        <dbReference type="ARBA" id="ARBA00022490"/>
    </source>
</evidence>
<dbReference type="RefSeq" id="WP_110390932.1">
    <property type="nucleotide sequence ID" value="NZ_QJKI01000011.1"/>
</dbReference>
<evidence type="ECO:0000256" key="4">
    <source>
        <dbReference type="ARBA" id="ARBA00022432"/>
    </source>
</evidence>
<dbReference type="InterPro" id="IPR020861">
    <property type="entry name" value="Triosephosphate_isomerase_AS"/>
</dbReference>
<dbReference type="SUPFAM" id="SSF51351">
    <property type="entry name" value="Triosephosphate isomerase (TIM)"/>
    <property type="match status" value="1"/>
</dbReference>
<dbReference type="UniPathway" id="UPA00109">
    <property type="reaction ID" value="UER00189"/>
</dbReference>
<dbReference type="HAMAP" id="MF_00147_B">
    <property type="entry name" value="TIM_B"/>
    <property type="match status" value="1"/>
</dbReference>
<comment type="subcellular location">
    <subcellularLocation>
        <location evidence="8 9">Cytoplasm</location>
    </subcellularLocation>
</comment>
<comment type="caution">
    <text evidence="10">The sequence shown here is derived from an EMBL/GenBank/DDBJ whole genome shotgun (WGS) entry which is preliminary data.</text>
</comment>
<gene>
    <name evidence="8" type="primary">tpiA</name>
    <name evidence="10" type="ORF">DFR34_11138</name>
</gene>